<keyword evidence="1" id="KW-0175">Coiled coil</keyword>
<dbReference type="Proteomes" id="UP000468901">
    <property type="component" value="Unassembled WGS sequence"/>
</dbReference>
<accession>A0A6N6VM05</accession>
<gene>
    <name evidence="2" type="ORF">F2P47_04180</name>
</gene>
<name>A0A6N6VM05_9HYPH</name>
<evidence type="ECO:0000313" key="3">
    <source>
        <dbReference type="Proteomes" id="UP000468901"/>
    </source>
</evidence>
<dbReference type="EMBL" id="WESC01000003">
    <property type="protein sequence ID" value="KAB7741767.1"/>
    <property type="molecule type" value="Genomic_DNA"/>
</dbReference>
<feature type="coiled-coil region" evidence="1">
    <location>
        <begin position="58"/>
        <end position="85"/>
    </location>
</feature>
<evidence type="ECO:0000256" key="1">
    <source>
        <dbReference type="SAM" id="Coils"/>
    </source>
</evidence>
<evidence type="ECO:0000313" key="2">
    <source>
        <dbReference type="EMBL" id="KAB7741767.1"/>
    </source>
</evidence>
<dbReference type="AlphaFoldDB" id="A0A6N6VM05"/>
<organism evidence="2 3">
    <name type="scientific">Parvibaculum sedimenti</name>
    <dbReference type="NCBI Taxonomy" id="2608632"/>
    <lineage>
        <taxon>Bacteria</taxon>
        <taxon>Pseudomonadati</taxon>
        <taxon>Pseudomonadota</taxon>
        <taxon>Alphaproteobacteria</taxon>
        <taxon>Hyphomicrobiales</taxon>
        <taxon>Parvibaculaceae</taxon>
        <taxon>Parvibaculum</taxon>
    </lineage>
</organism>
<comment type="caution">
    <text evidence="2">The sequence shown here is derived from an EMBL/GenBank/DDBJ whole genome shotgun (WGS) entry which is preliminary data.</text>
</comment>
<sequence length="86" mass="9467">MKLGDNAGWKLDRHIPVALVVTIALQTGAALTWSGAAAERLTALELRSGRTDEVVERTARLEEQSQAMRASLARIEEKLDRAVARR</sequence>
<keyword evidence="3" id="KW-1185">Reference proteome</keyword>
<proteinExistence type="predicted"/>
<reference evidence="2 3" key="1">
    <citation type="submission" date="2019-09" db="EMBL/GenBank/DDBJ databases">
        <title>Parvibaculum sedimenti sp. nov., isolated from sediment.</title>
        <authorList>
            <person name="Wang Y."/>
        </authorList>
    </citation>
    <scope>NUCLEOTIDE SEQUENCE [LARGE SCALE GENOMIC DNA]</scope>
    <source>
        <strain evidence="2 3">HXT-9</strain>
    </source>
</reference>
<protein>
    <submittedName>
        <fullName evidence="2">Uncharacterized protein</fullName>
    </submittedName>
</protein>